<dbReference type="AlphaFoldDB" id="A0A9D3ZKX0"/>
<reference evidence="1 2" key="1">
    <citation type="journal article" date="2021" name="Plant Biotechnol. J.">
        <title>Multi-omics assisted identification of the key and species-specific regulatory components of drought-tolerant mechanisms in Gossypium stocksii.</title>
        <authorList>
            <person name="Yu D."/>
            <person name="Ke L."/>
            <person name="Zhang D."/>
            <person name="Wu Y."/>
            <person name="Sun Y."/>
            <person name="Mei J."/>
            <person name="Sun J."/>
            <person name="Sun Y."/>
        </authorList>
    </citation>
    <scope>NUCLEOTIDE SEQUENCE [LARGE SCALE GENOMIC DNA]</scope>
    <source>
        <strain evidence="2">cv. E1</strain>
        <tissue evidence="1">Leaf</tissue>
    </source>
</reference>
<accession>A0A9D3ZKX0</accession>
<protein>
    <submittedName>
        <fullName evidence="1">Uncharacterized protein</fullName>
    </submittedName>
</protein>
<organism evidence="1 2">
    <name type="scientific">Gossypium stocksii</name>
    <dbReference type="NCBI Taxonomy" id="47602"/>
    <lineage>
        <taxon>Eukaryota</taxon>
        <taxon>Viridiplantae</taxon>
        <taxon>Streptophyta</taxon>
        <taxon>Embryophyta</taxon>
        <taxon>Tracheophyta</taxon>
        <taxon>Spermatophyta</taxon>
        <taxon>Magnoliopsida</taxon>
        <taxon>eudicotyledons</taxon>
        <taxon>Gunneridae</taxon>
        <taxon>Pentapetalae</taxon>
        <taxon>rosids</taxon>
        <taxon>malvids</taxon>
        <taxon>Malvales</taxon>
        <taxon>Malvaceae</taxon>
        <taxon>Malvoideae</taxon>
        <taxon>Gossypium</taxon>
    </lineage>
</organism>
<comment type="caution">
    <text evidence="1">The sequence shown here is derived from an EMBL/GenBank/DDBJ whole genome shotgun (WGS) entry which is preliminary data.</text>
</comment>
<name>A0A9D3ZKX0_9ROSI</name>
<evidence type="ECO:0000313" key="2">
    <source>
        <dbReference type="Proteomes" id="UP000828251"/>
    </source>
</evidence>
<dbReference type="Proteomes" id="UP000828251">
    <property type="component" value="Unassembled WGS sequence"/>
</dbReference>
<proteinExistence type="predicted"/>
<dbReference type="EMBL" id="JAIQCV010000011">
    <property type="protein sequence ID" value="KAH1045590.1"/>
    <property type="molecule type" value="Genomic_DNA"/>
</dbReference>
<evidence type="ECO:0000313" key="1">
    <source>
        <dbReference type="EMBL" id="KAH1045590.1"/>
    </source>
</evidence>
<sequence>MLIKLVIYSSLKGDCKLPRMLIGGEAKDYMNYLLSLSLNYLLEVEEAKMETLPNEVKSIIGTVFGCLFEEPKQLPTQSRHHRIHFSTLSASRCLCSEKSSQNI</sequence>
<keyword evidence="2" id="KW-1185">Reference proteome</keyword>
<gene>
    <name evidence="1" type="ORF">J1N35_036374</name>
</gene>